<dbReference type="PATRIC" id="fig|1423748.3.peg.373"/>
<accession>A0A0R1NI76</accession>
<dbReference type="RefSeq" id="WP_025006097.1">
    <property type="nucleotide sequence ID" value="NZ_AZEL01000078.1"/>
</dbReference>
<dbReference type="eggNOG" id="COG0846">
    <property type="taxonomic scope" value="Bacteria"/>
</dbReference>
<organism evidence="2 3">
    <name type="scientific">Lactobacillus gallinarum DSM 10532 = JCM 2011</name>
    <dbReference type="NCBI Taxonomy" id="1423748"/>
    <lineage>
        <taxon>Bacteria</taxon>
        <taxon>Bacillati</taxon>
        <taxon>Bacillota</taxon>
        <taxon>Bacilli</taxon>
        <taxon>Lactobacillales</taxon>
        <taxon>Lactobacillaceae</taxon>
        <taxon>Lactobacillus</taxon>
    </lineage>
</organism>
<gene>
    <name evidence="2" type="ORF">FC37_GL000352</name>
</gene>
<evidence type="ECO:0000313" key="3">
    <source>
        <dbReference type="Proteomes" id="UP000051311"/>
    </source>
</evidence>
<proteinExistence type="predicted"/>
<sequence length="124" mass="14489">MNKIDELVNHVKKADAIIVGAGSGMSNAAGMAFWYSASPLFIKHMKYFYDKYHFEGIFNGFYTQFNSKEEHRAFMLESLKMILKIPPQKLTYEYLKQLIGDKPVHFVTTNQDTLFKKFFPRMNC</sequence>
<keyword evidence="1" id="KW-0472">Membrane</keyword>
<evidence type="ECO:0000256" key="1">
    <source>
        <dbReference type="SAM" id="Phobius"/>
    </source>
</evidence>
<evidence type="ECO:0008006" key="4">
    <source>
        <dbReference type="Google" id="ProtNLM"/>
    </source>
</evidence>
<dbReference type="Gene3D" id="3.40.50.1220">
    <property type="entry name" value="TPP-binding domain"/>
    <property type="match status" value="1"/>
</dbReference>
<protein>
    <recommendedName>
        <fullName evidence="4">Sir2 silent information regulator family NAD-dependent deacetylase</fullName>
    </recommendedName>
</protein>
<dbReference type="Proteomes" id="UP000051311">
    <property type="component" value="Unassembled WGS sequence"/>
</dbReference>
<reference evidence="2 3" key="1">
    <citation type="journal article" date="2015" name="Genome Announc.">
        <title>Expanding the biotechnology potential of lactobacilli through comparative genomics of 213 strains and associated genera.</title>
        <authorList>
            <person name="Sun Z."/>
            <person name="Harris H.M."/>
            <person name="McCann A."/>
            <person name="Guo C."/>
            <person name="Argimon S."/>
            <person name="Zhang W."/>
            <person name="Yang X."/>
            <person name="Jeffery I.B."/>
            <person name="Cooney J.C."/>
            <person name="Kagawa T.F."/>
            <person name="Liu W."/>
            <person name="Song Y."/>
            <person name="Salvetti E."/>
            <person name="Wrobel A."/>
            <person name="Rasinkangas P."/>
            <person name="Parkhill J."/>
            <person name="Rea M.C."/>
            <person name="O'Sullivan O."/>
            <person name="Ritari J."/>
            <person name="Douillard F.P."/>
            <person name="Paul Ross R."/>
            <person name="Yang R."/>
            <person name="Briner A.E."/>
            <person name="Felis G.E."/>
            <person name="de Vos W.M."/>
            <person name="Barrangou R."/>
            <person name="Klaenhammer T.R."/>
            <person name="Caufield P.W."/>
            <person name="Cui Y."/>
            <person name="Zhang H."/>
            <person name="O'Toole P.W."/>
        </authorList>
    </citation>
    <scope>NUCLEOTIDE SEQUENCE [LARGE SCALE GENOMIC DNA]</scope>
    <source>
        <strain evidence="2 3">DSM 10532</strain>
    </source>
</reference>
<name>A0A0R1NI76_9LACO</name>
<keyword evidence="1" id="KW-0812">Transmembrane</keyword>
<comment type="caution">
    <text evidence="2">The sequence shown here is derived from an EMBL/GenBank/DDBJ whole genome shotgun (WGS) entry which is preliminary data.</text>
</comment>
<evidence type="ECO:0000313" key="2">
    <source>
        <dbReference type="EMBL" id="KRL19999.1"/>
    </source>
</evidence>
<dbReference type="SUPFAM" id="SSF52467">
    <property type="entry name" value="DHS-like NAD/FAD-binding domain"/>
    <property type="match status" value="1"/>
</dbReference>
<dbReference type="STRING" id="1423748.FC37_GL000352"/>
<dbReference type="AlphaFoldDB" id="A0A0R1NI76"/>
<dbReference type="InterPro" id="IPR029035">
    <property type="entry name" value="DHS-like_NAD/FAD-binding_dom"/>
</dbReference>
<dbReference type="EMBL" id="AZEL01000078">
    <property type="protein sequence ID" value="KRL19999.1"/>
    <property type="molecule type" value="Genomic_DNA"/>
</dbReference>
<keyword evidence="1" id="KW-1133">Transmembrane helix</keyword>
<feature type="transmembrane region" description="Helical" evidence="1">
    <location>
        <begin position="16"/>
        <end position="37"/>
    </location>
</feature>